<sequence length="84" mass="10285">MTPFQRWKRRMLKHLRLMESWVIFFLLGLIMMNYPFIHIFNKNVDVFGFPLLFLYLMGGWAVSICVIYLFTKAMEDNNHKEERH</sequence>
<keyword evidence="1" id="KW-1133">Transmembrane helix</keyword>
<dbReference type="RefSeq" id="WP_145021617.1">
    <property type="nucleotide sequence ID" value="NZ_VLLN01000009.1"/>
</dbReference>
<dbReference type="AlphaFoldDB" id="A0A562VN84"/>
<feature type="transmembrane region" description="Helical" evidence="1">
    <location>
        <begin position="46"/>
        <end position="70"/>
    </location>
</feature>
<keyword evidence="1" id="KW-0812">Transmembrane</keyword>
<reference evidence="2 3" key="1">
    <citation type="submission" date="2019-07" db="EMBL/GenBank/DDBJ databases">
        <title>Genomic Encyclopedia of Archaeal and Bacterial Type Strains, Phase II (KMG-II): from individual species to whole genera.</title>
        <authorList>
            <person name="Goeker M."/>
        </authorList>
    </citation>
    <scope>NUCLEOTIDE SEQUENCE [LARGE SCALE GENOMIC DNA]</scope>
    <source>
        <strain evidence="2 3">ATCC BAA-1139</strain>
    </source>
</reference>
<dbReference type="EMBL" id="VLLN01000009">
    <property type="protein sequence ID" value="TWJ19446.1"/>
    <property type="molecule type" value="Genomic_DNA"/>
</dbReference>
<keyword evidence="1" id="KW-0472">Membrane</keyword>
<gene>
    <name evidence="2" type="ORF">JN12_01862</name>
</gene>
<comment type="caution">
    <text evidence="2">The sequence shown here is derived from an EMBL/GenBank/DDBJ whole genome shotgun (WGS) entry which is preliminary data.</text>
</comment>
<protein>
    <recommendedName>
        <fullName evidence="4">Solute:sodium symporter small subunit</fullName>
    </recommendedName>
</protein>
<organism evidence="2 3">
    <name type="scientific">Geobacter argillaceus</name>
    <dbReference type="NCBI Taxonomy" id="345631"/>
    <lineage>
        <taxon>Bacteria</taxon>
        <taxon>Pseudomonadati</taxon>
        <taxon>Thermodesulfobacteriota</taxon>
        <taxon>Desulfuromonadia</taxon>
        <taxon>Geobacterales</taxon>
        <taxon>Geobacteraceae</taxon>
        <taxon>Geobacter</taxon>
    </lineage>
</organism>
<feature type="transmembrane region" description="Helical" evidence="1">
    <location>
        <begin position="21"/>
        <end position="40"/>
    </location>
</feature>
<evidence type="ECO:0000313" key="3">
    <source>
        <dbReference type="Proteomes" id="UP000319449"/>
    </source>
</evidence>
<evidence type="ECO:0000313" key="2">
    <source>
        <dbReference type="EMBL" id="TWJ19446.1"/>
    </source>
</evidence>
<evidence type="ECO:0000256" key="1">
    <source>
        <dbReference type="SAM" id="Phobius"/>
    </source>
</evidence>
<proteinExistence type="predicted"/>
<dbReference type="OrthoDB" id="5402297at2"/>
<name>A0A562VN84_9BACT</name>
<evidence type="ECO:0008006" key="4">
    <source>
        <dbReference type="Google" id="ProtNLM"/>
    </source>
</evidence>
<keyword evidence="3" id="KW-1185">Reference proteome</keyword>
<accession>A0A562VN84</accession>
<dbReference type="Proteomes" id="UP000319449">
    <property type="component" value="Unassembled WGS sequence"/>
</dbReference>